<evidence type="ECO:0000313" key="3">
    <source>
        <dbReference type="Proteomes" id="UP001465976"/>
    </source>
</evidence>
<gene>
    <name evidence="2" type="primary">TUS1_38</name>
    <name evidence="2" type="ORF">V5O48_016860</name>
</gene>
<feature type="region of interest" description="Disordered" evidence="1">
    <location>
        <begin position="62"/>
        <end position="140"/>
    </location>
</feature>
<protein>
    <submittedName>
        <fullName evidence="2">Rho guanine nucleotide exchange factor</fullName>
    </submittedName>
</protein>
<keyword evidence="3" id="KW-1185">Reference proteome</keyword>
<proteinExistence type="predicted"/>
<organism evidence="2 3">
    <name type="scientific">Marasmius crinis-equi</name>
    <dbReference type="NCBI Taxonomy" id="585013"/>
    <lineage>
        <taxon>Eukaryota</taxon>
        <taxon>Fungi</taxon>
        <taxon>Dikarya</taxon>
        <taxon>Basidiomycota</taxon>
        <taxon>Agaricomycotina</taxon>
        <taxon>Agaricomycetes</taxon>
        <taxon>Agaricomycetidae</taxon>
        <taxon>Agaricales</taxon>
        <taxon>Marasmiineae</taxon>
        <taxon>Marasmiaceae</taxon>
        <taxon>Marasmius</taxon>
    </lineage>
</organism>
<evidence type="ECO:0000313" key="2">
    <source>
        <dbReference type="EMBL" id="KAL0565171.1"/>
    </source>
</evidence>
<comment type="caution">
    <text evidence="2">The sequence shown here is derived from an EMBL/GenBank/DDBJ whole genome shotgun (WGS) entry which is preliminary data.</text>
</comment>
<feature type="compositionally biased region" description="Polar residues" evidence="1">
    <location>
        <begin position="75"/>
        <end position="87"/>
    </location>
</feature>
<name>A0ABR3EQK3_9AGAR</name>
<dbReference type="EMBL" id="JBAHYK010002386">
    <property type="protein sequence ID" value="KAL0565171.1"/>
    <property type="molecule type" value="Genomic_DNA"/>
</dbReference>
<reference evidence="2 3" key="1">
    <citation type="submission" date="2024-02" db="EMBL/GenBank/DDBJ databases">
        <title>A draft genome for the cacao thread blight pathogen Marasmius crinis-equi.</title>
        <authorList>
            <person name="Cohen S.P."/>
            <person name="Baruah I.K."/>
            <person name="Amoako-Attah I."/>
            <person name="Bukari Y."/>
            <person name="Meinhardt L.W."/>
            <person name="Bailey B.A."/>
        </authorList>
    </citation>
    <scope>NUCLEOTIDE SEQUENCE [LARGE SCALE GENOMIC DNA]</scope>
    <source>
        <strain evidence="2 3">GH-76</strain>
    </source>
</reference>
<dbReference type="Proteomes" id="UP001465976">
    <property type="component" value="Unassembled WGS sequence"/>
</dbReference>
<sequence>MMWNLMEVCWHATPSSRPDARQVVDRIVEMDSRKTVYPAPDWNESLFTQVWKNVEYRSLVTRTSETQSDDEPTLTLPTSEDGSSSPPNFRIEDTPSAETGSSRPRKTLDGISRSSTPSSDPMDREDSRLSTPTPIPTPASPHLYYADPYLESLPNIQTLFLPGTVRDAIARIISQEGDISGFFNEHVEGEKDMWEQFNLKRIASQELVATQIPEPGIKERTPETMLLDELVEANEELIAVLRKLRSGVGIRGQ</sequence>
<evidence type="ECO:0000256" key="1">
    <source>
        <dbReference type="SAM" id="MobiDB-lite"/>
    </source>
</evidence>
<accession>A0ABR3EQK3</accession>